<accession>A0A2P8ID14</accession>
<dbReference type="GO" id="GO:0016491">
    <property type="term" value="F:oxidoreductase activity"/>
    <property type="evidence" value="ECO:0007669"/>
    <property type="project" value="InterPro"/>
</dbReference>
<dbReference type="PANTHER" id="PTHR30543:SF21">
    <property type="entry name" value="NAD(P)H-DEPENDENT FMN REDUCTASE LOT6"/>
    <property type="match status" value="1"/>
</dbReference>
<keyword evidence="3" id="KW-1185">Reference proteome</keyword>
<feature type="domain" description="NADPH-dependent FMN reductase-like" evidence="1">
    <location>
        <begin position="1"/>
        <end position="147"/>
    </location>
</feature>
<dbReference type="RefSeq" id="WP_106614833.1">
    <property type="nucleotide sequence ID" value="NZ_PYAX01000003.1"/>
</dbReference>
<dbReference type="PANTHER" id="PTHR30543">
    <property type="entry name" value="CHROMATE REDUCTASE"/>
    <property type="match status" value="1"/>
</dbReference>
<dbReference type="Gene3D" id="3.40.50.360">
    <property type="match status" value="1"/>
</dbReference>
<reference evidence="2 3" key="1">
    <citation type="submission" date="2018-03" db="EMBL/GenBank/DDBJ databases">
        <title>Genomic Encyclopedia of Type Strains, Phase III (KMG-III): the genomes of soil and plant-associated and newly described type strains.</title>
        <authorList>
            <person name="Whitman W."/>
        </authorList>
    </citation>
    <scope>NUCLEOTIDE SEQUENCE [LARGE SCALE GENOMIC DNA]</scope>
    <source>
        <strain evidence="2 3">CGMCC 4.7097</strain>
    </source>
</reference>
<dbReference type="SUPFAM" id="SSF52218">
    <property type="entry name" value="Flavoproteins"/>
    <property type="match status" value="1"/>
</dbReference>
<dbReference type="EMBL" id="PYAX01000003">
    <property type="protein sequence ID" value="PSL56347.1"/>
    <property type="molecule type" value="Genomic_DNA"/>
</dbReference>
<dbReference type="InterPro" id="IPR005025">
    <property type="entry name" value="FMN_Rdtase-like_dom"/>
</dbReference>
<dbReference type="GO" id="GO:0005829">
    <property type="term" value="C:cytosol"/>
    <property type="evidence" value="ECO:0007669"/>
    <property type="project" value="TreeGrafter"/>
</dbReference>
<dbReference type="Proteomes" id="UP000241118">
    <property type="component" value="Unassembled WGS sequence"/>
</dbReference>
<dbReference type="Pfam" id="PF03358">
    <property type="entry name" value="FMN_red"/>
    <property type="match status" value="1"/>
</dbReference>
<evidence type="ECO:0000313" key="2">
    <source>
        <dbReference type="EMBL" id="PSL56347.1"/>
    </source>
</evidence>
<proteinExistence type="predicted"/>
<gene>
    <name evidence="2" type="ORF">B0I31_10396</name>
</gene>
<comment type="caution">
    <text evidence="2">The sequence shown here is derived from an EMBL/GenBank/DDBJ whole genome shotgun (WGS) entry which is preliminary data.</text>
</comment>
<protein>
    <submittedName>
        <fullName evidence="2">Chromate reductase</fullName>
    </submittedName>
</protein>
<sequence length="179" mass="18285">MEILGIAGSLRGQSVNRRLLAAARHELPDGVRLALWDGLASVPPFDEDTEDGPVPAAVAALREAVASATALLIATPEYNGSVPGQLKNALDWASRPHGAGVLTGKPVAVVGASPSPHGAASAQRDLRRVLAAAGASVLGVPVAVGHAFRQFDEHDRLLDHGLRAALAGSLAELAGRVVV</sequence>
<dbReference type="InterPro" id="IPR050712">
    <property type="entry name" value="NAD(P)H-dep_reductase"/>
</dbReference>
<organism evidence="2 3">
    <name type="scientific">Saccharothrix carnea</name>
    <dbReference type="NCBI Taxonomy" id="1280637"/>
    <lineage>
        <taxon>Bacteria</taxon>
        <taxon>Bacillati</taxon>
        <taxon>Actinomycetota</taxon>
        <taxon>Actinomycetes</taxon>
        <taxon>Pseudonocardiales</taxon>
        <taxon>Pseudonocardiaceae</taxon>
        <taxon>Saccharothrix</taxon>
    </lineage>
</organism>
<dbReference type="InterPro" id="IPR029039">
    <property type="entry name" value="Flavoprotein-like_sf"/>
</dbReference>
<dbReference type="AlphaFoldDB" id="A0A2P8ID14"/>
<evidence type="ECO:0000259" key="1">
    <source>
        <dbReference type="Pfam" id="PF03358"/>
    </source>
</evidence>
<dbReference type="OrthoDB" id="9812295at2"/>
<dbReference type="GO" id="GO:0010181">
    <property type="term" value="F:FMN binding"/>
    <property type="evidence" value="ECO:0007669"/>
    <property type="project" value="TreeGrafter"/>
</dbReference>
<name>A0A2P8ID14_SACCR</name>
<evidence type="ECO:0000313" key="3">
    <source>
        <dbReference type="Proteomes" id="UP000241118"/>
    </source>
</evidence>